<evidence type="ECO:0000256" key="3">
    <source>
        <dbReference type="SAM" id="SignalP"/>
    </source>
</evidence>
<sequence length="440" mass="48683">MAEPIGLAAGLLALATFAFECSISLHETVNSFRHHPKRVRDLLEELEALSAVLGPLGEFVKATSDIDFSALELPLLRCGGACNEFRQEILKCSSQPGSNRTNFREWARLKYMGDDIDGFRRLLAGYKATINIALTDANIRQTSANTEALEDYKHLIQDAKDDLEARLESIDDKLECIVNKSVAQSGPDAAELQSMKEERLSTEKCLQICAQLSDHIDQIQLTSDRSGAPHGSDSAHVSPERVTNDGLQECKNSLSLTAAKLEKHMQDVMNRILLETKTTITSEKDAQDLARLQDEWNTARQCLDICSKADDNLKENVSVIENYGTGDALQFMVSTNGKILHGKNRAYGWRTRQVGGYVSDASVQQLSRDIATINMNYLKKAEPSSTDGSIPDQRDAVESGMTAEYKQRYGRGFKLEPTSFPEASTSSTTSSSRWTGEMKK</sequence>
<feature type="domain" description="Azaphilone pigments biosynthesis cluster protein L N-terminal" evidence="4">
    <location>
        <begin position="238"/>
        <end position="306"/>
    </location>
</feature>
<reference evidence="5" key="1">
    <citation type="submission" date="2022-11" db="EMBL/GenBank/DDBJ databases">
        <authorList>
            <person name="Petersen C."/>
        </authorList>
    </citation>
    <scope>NUCLEOTIDE SEQUENCE</scope>
    <source>
        <strain evidence="5">IBT 26290</strain>
    </source>
</reference>
<dbReference type="EMBL" id="JAPQKN010000003">
    <property type="protein sequence ID" value="KAJ5166577.1"/>
    <property type="molecule type" value="Genomic_DNA"/>
</dbReference>
<feature type="chain" id="PRO_5041000656" description="Azaphilone pigments biosynthesis cluster protein L N-terminal domain-containing protein" evidence="3">
    <location>
        <begin position="19"/>
        <end position="440"/>
    </location>
</feature>
<comment type="caution">
    <text evidence="5">The sequence shown here is derived from an EMBL/GenBank/DDBJ whole genome shotgun (WGS) entry which is preliminary data.</text>
</comment>
<evidence type="ECO:0000313" key="6">
    <source>
        <dbReference type="Proteomes" id="UP001149163"/>
    </source>
</evidence>
<accession>A0A9W9I7U0</accession>
<dbReference type="AlphaFoldDB" id="A0A9W9I7U0"/>
<evidence type="ECO:0000313" key="5">
    <source>
        <dbReference type="EMBL" id="KAJ5166577.1"/>
    </source>
</evidence>
<dbReference type="Proteomes" id="UP001149163">
    <property type="component" value="Unassembled WGS sequence"/>
</dbReference>
<keyword evidence="6" id="KW-1185">Reference proteome</keyword>
<name>A0A9W9I7U0_9EURO</name>
<dbReference type="InterPro" id="IPR031348">
    <property type="entry name" value="PigL_N"/>
</dbReference>
<feature type="coiled-coil region" evidence="1">
    <location>
        <begin position="153"/>
        <end position="180"/>
    </location>
</feature>
<keyword evidence="3" id="KW-0732">Signal</keyword>
<dbReference type="OrthoDB" id="5068804at2759"/>
<feature type="domain" description="Azaphilone pigments biosynthesis cluster protein L N-terminal" evidence="4">
    <location>
        <begin position="2"/>
        <end position="210"/>
    </location>
</feature>
<organism evidence="5 6">
    <name type="scientific">Penicillium canariense</name>
    <dbReference type="NCBI Taxonomy" id="189055"/>
    <lineage>
        <taxon>Eukaryota</taxon>
        <taxon>Fungi</taxon>
        <taxon>Dikarya</taxon>
        <taxon>Ascomycota</taxon>
        <taxon>Pezizomycotina</taxon>
        <taxon>Eurotiomycetes</taxon>
        <taxon>Eurotiomycetidae</taxon>
        <taxon>Eurotiales</taxon>
        <taxon>Aspergillaceae</taxon>
        <taxon>Penicillium</taxon>
    </lineage>
</organism>
<protein>
    <recommendedName>
        <fullName evidence="4">Azaphilone pigments biosynthesis cluster protein L N-terminal domain-containing protein</fullName>
    </recommendedName>
</protein>
<feature type="signal peptide" evidence="3">
    <location>
        <begin position="1"/>
        <end position="18"/>
    </location>
</feature>
<evidence type="ECO:0000259" key="4">
    <source>
        <dbReference type="Pfam" id="PF17111"/>
    </source>
</evidence>
<gene>
    <name evidence="5" type="ORF">N7482_005358</name>
</gene>
<dbReference type="GeneID" id="81426659"/>
<keyword evidence="1" id="KW-0175">Coiled coil</keyword>
<feature type="region of interest" description="Disordered" evidence="2">
    <location>
        <begin position="223"/>
        <end position="243"/>
    </location>
</feature>
<proteinExistence type="predicted"/>
<dbReference type="RefSeq" id="XP_056543038.1">
    <property type="nucleotide sequence ID" value="XM_056687483.1"/>
</dbReference>
<reference evidence="5" key="2">
    <citation type="journal article" date="2023" name="IMA Fungus">
        <title>Comparative genomic study of the Penicillium genus elucidates a diverse pangenome and 15 lateral gene transfer events.</title>
        <authorList>
            <person name="Petersen C."/>
            <person name="Sorensen T."/>
            <person name="Nielsen M.R."/>
            <person name="Sondergaard T.E."/>
            <person name="Sorensen J.L."/>
            <person name="Fitzpatrick D.A."/>
            <person name="Frisvad J.C."/>
            <person name="Nielsen K.L."/>
        </authorList>
    </citation>
    <scope>NUCLEOTIDE SEQUENCE</scope>
    <source>
        <strain evidence="5">IBT 26290</strain>
    </source>
</reference>
<feature type="region of interest" description="Disordered" evidence="2">
    <location>
        <begin position="381"/>
        <end position="440"/>
    </location>
</feature>
<dbReference type="Pfam" id="PF17111">
    <property type="entry name" value="PigL_N"/>
    <property type="match status" value="2"/>
</dbReference>
<evidence type="ECO:0000256" key="2">
    <source>
        <dbReference type="SAM" id="MobiDB-lite"/>
    </source>
</evidence>
<evidence type="ECO:0000256" key="1">
    <source>
        <dbReference type="SAM" id="Coils"/>
    </source>
</evidence>